<evidence type="ECO:0000313" key="1">
    <source>
        <dbReference type="EMBL" id="KAF2605741.1"/>
    </source>
</evidence>
<dbReference type="EMBL" id="QGKY02000094">
    <property type="protein sequence ID" value="KAF2605741.1"/>
    <property type="molecule type" value="Genomic_DNA"/>
</dbReference>
<protein>
    <submittedName>
        <fullName evidence="1">Uncharacterized protein</fullName>
    </submittedName>
</protein>
<proteinExistence type="predicted"/>
<dbReference type="AlphaFoldDB" id="A0A8S9LIC9"/>
<sequence length="58" mass="6290">MVGVAEDLFLDEQETAATGFLSFLGNSAASKRLRSTAWGFKEKWTNKGLLKLAAARSV</sequence>
<comment type="caution">
    <text evidence="1">The sequence shown here is derived from an EMBL/GenBank/DDBJ whole genome shotgun (WGS) entry which is preliminary data.</text>
</comment>
<reference evidence="1" key="1">
    <citation type="submission" date="2019-12" db="EMBL/GenBank/DDBJ databases">
        <title>Genome sequencing and annotation of Brassica cretica.</title>
        <authorList>
            <person name="Studholme D.J."/>
            <person name="Sarris P.F."/>
        </authorList>
    </citation>
    <scope>NUCLEOTIDE SEQUENCE</scope>
    <source>
        <strain evidence="1">PFS-102/07</strain>
        <tissue evidence="1">Leaf</tissue>
    </source>
</reference>
<gene>
    <name evidence="1" type="ORF">F2Q70_00024847</name>
</gene>
<organism evidence="1">
    <name type="scientific">Brassica cretica</name>
    <name type="common">Mustard</name>
    <dbReference type="NCBI Taxonomy" id="69181"/>
    <lineage>
        <taxon>Eukaryota</taxon>
        <taxon>Viridiplantae</taxon>
        <taxon>Streptophyta</taxon>
        <taxon>Embryophyta</taxon>
        <taxon>Tracheophyta</taxon>
        <taxon>Spermatophyta</taxon>
        <taxon>Magnoliopsida</taxon>
        <taxon>eudicotyledons</taxon>
        <taxon>Gunneridae</taxon>
        <taxon>Pentapetalae</taxon>
        <taxon>rosids</taxon>
        <taxon>malvids</taxon>
        <taxon>Brassicales</taxon>
        <taxon>Brassicaceae</taxon>
        <taxon>Brassiceae</taxon>
        <taxon>Brassica</taxon>
    </lineage>
</organism>
<accession>A0A8S9LIC9</accession>
<name>A0A8S9LIC9_BRACR</name>